<dbReference type="EMBL" id="JAUSWG010000003">
    <property type="protein sequence ID" value="MDQ0555846.1"/>
    <property type="molecule type" value="Genomic_DNA"/>
</dbReference>
<organism evidence="2 3">
    <name type="scientific">Paraclostridium ghonii</name>
    <dbReference type="NCBI Taxonomy" id="29358"/>
    <lineage>
        <taxon>Bacteria</taxon>
        <taxon>Bacillati</taxon>
        <taxon>Bacillota</taxon>
        <taxon>Clostridia</taxon>
        <taxon>Peptostreptococcales</taxon>
        <taxon>Peptostreptococcaceae</taxon>
        <taxon>Paraclostridium</taxon>
    </lineage>
</organism>
<sequence>MECNHEFTCSDRLKTFRDLTGDLKCPKCNSVYTQTFNVYKFIYLMLVYFVSTMIFHKVTLNNYILKAALFMIIVVPIFLLFDILPHRWHRYKKIE</sequence>
<proteinExistence type="predicted"/>
<keyword evidence="3" id="KW-1185">Reference proteome</keyword>
<comment type="caution">
    <text evidence="2">The sequence shown here is derived from an EMBL/GenBank/DDBJ whole genome shotgun (WGS) entry which is preliminary data.</text>
</comment>
<evidence type="ECO:0000313" key="3">
    <source>
        <dbReference type="Proteomes" id="UP001232584"/>
    </source>
</evidence>
<keyword evidence="1" id="KW-1133">Transmembrane helix</keyword>
<feature type="transmembrane region" description="Helical" evidence="1">
    <location>
        <begin position="41"/>
        <end position="58"/>
    </location>
</feature>
<accession>A0ABU0MZG1</accession>
<reference evidence="2 3" key="1">
    <citation type="submission" date="2023-07" db="EMBL/GenBank/DDBJ databases">
        <title>Genomic Encyclopedia of Type Strains, Phase IV (KMG-IV): sequencing the most valuable type-strain genomes for metagenomic binning, comparative biology and taxonomic classification.</title>
        <authorList>
            <person name="Goeker M."/>
        </authorList>
    </citation>
    <scope>NUCLEOTIDE SEQUENCE [LARGE SCALE GENOMIC DNA]</scope>
    <source>
        <strain evidence="2 3">DSM 15049</strain>
    </source>
</reference>
<gene>
    <name evidence="2" type="ORF">QOZ92_000959</name>
</gene>
<keyword evidence="1" id="KW-0812">Transmembrane</keyword>
<keyword evidence="1" id="KW-0472">Membrane</keyword>
<dbReference type="Proteomes" id="UP001232584">
    <property type="component" value="Unassembled WGS sequence"/>
</dbReference>
<evidence type="ECO:0000256" key="1">
    <source>
        <dbReference type="SAM" id="Phobius"/>
    </source>
</evidence>
<evidence type="ECO:0000313" key="2">
    <source>
        <dbReference type="EMBL" id="MDQ0555846.1"/>
    </source>
</evidence>
<feature type="transmembrane region" description="Helical" evidence="1">
    <location>
        <begin position="64"/>
        <end position="84"/>
    </location>
</feature>
<protein>
    <submittedName>
        <fullName evidence="2">Membrane protein YdbS with pleckstrin-like domain</fullName>
    </submittedName>
</protein>
<name>A0ABU0MZG1_9FIRM</name>